<organism evidence="5 6">
    <name type="scientific">Ructibacterium gallinarum</name>
    <dbReference type="NCBI Taxonomy" id="2779355"/>
    <lineage>
        <taxon>Bacteria</taxon>
        <taxon>Bacillati</taxon>
        <taxon>Bacillota</taxon>
        <taxon>Clostridia</taxon>
        <taxon>Eubacteriales</taxon>
        <taxon>Oscillospiraceae</taxon>
        <taxon>Ructibacterium</taxon>
    </lineage>
</organism>
<comment type="cofactor">
    <cofactor evidence="1">
        <name>FMN</name>
        <dbReference type="ChEBI" id="CHEBI:58210"/>
    </cofactor>
</comment>
<dbReference type="GO" id="GO:0010181">
    <property type="term" value="F:FMN binding"/>
    <property type="evidence" value="ECO:0007669"/>
    <property type="project" value="InterPro"/>
</dbReference>
<feature type="domain" description="Flavin reductase like" evidence="4">
    <location>
        <begin position="12"/>
        <end position="146"/>
    </location>
</feature>
<dbReference type="SUPFAM" id="SSF50475">
    <property type="entry name" value="FMN-binding split barrel"/>
    <property type="match status" value="1"/>
</dbReference>
<evidence type="ECO:0000259" key="4">
    <source>
        <dbReference type="Pfam" id="PF01613"/>
    </source>
</evidence>
<sequence length="186" mass="20102">MRKNFNAQAILYPMPVLIIGSYDKNGTPDAMNAAWGGISGETEISICISNTHKTTENILTRGAFSVSAADAANVTSADYVGIVSGLTEPDKIQKAGWHAVKSSNVDAPIFEELPLTLECKLKSYDRETGHLIGEIVNISVDESILDETGKIDVSKLSPITYDPVHHTYRVLGEIAGQAFHDGQKLK</sequence>
<dbReference type="InterPro" id="IPR002563">
    <property type="entry name" value="Flavin_Rdtase-like_dom"/>
</dbReference>
<evidence type="ECO:0000256" key="3">
    <source>
        <dbReference type="ARBA" id="ARBA00038054"/>
    </source>
</evidence>
<dbReference type="AlphaFoldDB" id="A0A9D5R8M8"/>
<dbReference type="PANTHER" id="PTHR43567:SF1">
    <property type="entry name" value="FLAVOREDOXIN"/>
    <property type="match status" value="1"/>
</dbReference>
<name>A0A9D5R8M8_9FIRM</name>
<dbReference type="Pfam" id="PF01613">
    <property type="entry name" value="Flavin_Reduct"/>
    <property type="match status" value="1"/>
</dbReference>
<comment type="similarity">
    <text evidence="3">Belongs to the flavoredoxin family.</text>
</comment>
<dbReference type="Gene3D" id="2.30.110.10">
    <property type="entry name" value="Electron Transport, Fmn-binding Protein, Chain A"/>
    <property type="match status" value="1"/>
</dbReference>
<dbReference type="PANTHER" id="PTHR43567">
    <property type="entry name" value="FLAVOREDOXIN-RELATED-RELATED"/>
    <property type="match status" value="1"/>
</dbReference>
<gene>
    <name evidence="5" type="ORF">INF28_03840</name>
</gene>
<evidence type="ECO:0000256" key="2">
    <source>
        <dbReference type="ARBA" id="ARBA00022630"/>
    </source>
</evidence>
<accession>A0A9D5R8M8</accession>
<keyword evidence="2" id="KW-0285">Flavoprotein</keyword>
<dbReference type="InterPro" id="IPR052174">
    <property type="entry name" value="Flavoredoxin"/>
</dbReference>
<evidence type="ECO:0000256" key="1">
    <source>
        <dbReference type="ARBA" id="ARBA00001917"/>
    </source>
</evidence>
<dbReference type="RefSeq" id="WP_226392157.1">
    <property type="nucleotide sequence ID" value="NZ_JADCKB010000006.1"/>
</dbReference>
<dbReference type="GO" id="GO:0016646">
    <property type="term" value="F:oxidoreductase activity, acting on the CH-NH group of donors, NAD or NADP as acceptor"/>
    <property type="evidence" value="ECO:0007669"/>
    <property type="project" value="UniProtKB-ARBA"/>
</dbReference>
<dbReference type="InterPro" id="IPR012349">
    <property type="entry name" value="Split_barrel_FMN-bd"/>
</dbReference>
<evidence type="ECO:0000313" key="5">
    <source>
        <dbReference type="EMBL" id="MBE5039594.1"/>
    </source>
</evidence>
<comment type="caution">
    <text evidence="5">The sequence shown here is derived from an EMBL/GenBank/DDBJ whole genome shotgun (WGS) entry which is preliminary data.</text>
</comment>
<keyword evidence="6" id="KW-1185">Reference proteome</keyword>
<evidence type="ECO:0000313" key="6">
    <source>
        <dbReference type="Proteomes" id="UP000806542"/>
    </source>
</evidence>
<protein>
    <submittedName>
        <fullName evidence="5">Flavin reductase family protein</fullName>
    </submittedName>
</protein>
<proteinExistence type="inferred from homology"/>
<reference evidence="5" key="1">
    <citation type="submission" date="2020-10" db="EMBL/GenBank/DDBJ databases">
        <title>ChiBAC.</title>
        <authorList>
            <person name="Zenner C."/>
            <person name="Hitch T.C.A."/>
            <person name="Clavel T."/>
        </authorList>
    </citation>
    <scope>NUCLEOTIDE SEQUENCE</scope>
    <source>
        <strain evidence="5">DSM 107454</strain>
    </source>
</reference>
<dbReference type="Proteomes" id="UP000806542">
    <property type="component" value="Unassembled WGS sequence"/>
</dbReference>
<dbReference type="EMBL" id="JADCKB010000006">
    <property type="protein sequence ID" value="MBE5039594.1"/>
    <property type="molecule type" value="Genomic_DNA"/>
</dbReference>